<dbReference type="EMBL" id="CP022521">
    <property type="protein sequence ID" value="ASO20860.1"/>
    <property type="molecule type" value="Genomic_DNA"/>
</dbReference>
<reference evidence="1 2" key="1">
    <citation type="submission" date="2017-07" db="EMBL/GenBank/DDBJ databases">
        <title>Complete genome sequence of Actinoalloteichus hoggarensis DSM 45943, type strain of Actinoalloteichus hoggarensis.</title>
        <authorList>
            <person name="Ruckert C."/>
            <person name="Nouioui I."/>
            <person name="Willmese J."/>
            <person name="van Wezel G."/>
            <person name="Klenk H.-P."/>
            <person name="Kalinowski J."/>
            <person name="Zotchev S.B."/>
        </authorList>
    </citation>
    <scope>NUCLEOTIDE SEQUENCE [LARGE SCALE GENOMIC DNA]</scope>
    <source>
        <strain evidence="1 2">DSM 45943</strain>
    </source>
</reference>
<dbReference type="Proteomes" id="UP000204221">
    <property type="component" value="Chromosome"/>
</dbReference>
<evidence type="ECO:0000313" key="2">
    <source>
        <dbReference type="Proteomes" id="UP000204221"/>
    </source>
</evidence>
<organism evidence="1 2">
    <name type="scientific">Actinoalloteichus hoggarensis</name>
    <dbReference type="NCBI Taxonomy" id="1470176"/>
    <lineage>
        <taxon>Bacteria</taxon>
        <taxon>Bacillati</taxon>
        <taxon>Actinomycetota</taxon>
        <taxon>Actinomycetes</taxon>
        <taxon>Pseudonocardiales</taxon>
        <taxon>Pseudonocardiaceae</taxon>
        <taxon>Actinoalloteichus</taxon>
    </lineage>
</organism>
<name>A0A221W4P3_9PSEU</name>
<protein>
    <submittedName>
        <fullName evidence="1">Uncharacterized protein</fullName>
    </submittedName>
</protein>
<sequence length="83" mass="8673">MTRHRRMTPEPHRRSPRAGPAGAACAGDRVEVALDVRDLAWAPRNTGVSGGLLGDVADGAAGPQDRTRGGDPLPGYAWDSRAA</sequence>
<keyword evidence="2" id="KW-1185">Reference proteome</keyword>
<dbReference type="KEGG" id="ahg:AHOG_16170"/>
<accession>A0A221W4P3</accession>
<gene>
    <name evidence="1" type="ORF">AHOG_16170</name>
</gene>
<dbReference type="AlphaFoldDB" id="A0A221W4P3"/>
<evidence type="ECO:0000313" key="1">
    <source>
        <dbReference type="EMBL" id="ASO20860.1"/>
    </source>
</evidence>
<proteinExistence type="predicted"/>